<organism evidence="2 3">
    <name type="scientific">Galendromus occidentalis</name>
    <name type="common">western predatory mite</name>
    <dbReference type="NCBI Taxonomy" id="34638"/>
    <lineage>
        <taxon>Eukaryota</taxon>
        <taxon>Metazoa</taxon>
        <taxon>Ecdysozoa</taxon>
        <taxon>Arthropoda</taxon>
        <taxon>Chelicerata</taxon>
        <taxon>Arachnida</taxon>
        <taxon>Acari</taxon>
        <taxon>Parasitiformes</taxon>
        <taxon>Mesostigmata</taxon>
        <taxon>Gamasina</taxon>
        <taxon>Phytoseioidea</taxon>
        <taxon>Phytoseiidae</taxon>
        <taxon>Typhlodrominae</taxon>
        <taxon>Galendromus</taxon>
    </lineage>
</organism>
<feature type="chain" id="PRO_5042592699" evidence="1">
    <location>
        <begin position="20"/>
        <end position="163"/>
    </location>
</feature>
<sequence>MFFRCIVLFASCTLQIALADEDPIVNEADRSFLDTSEIACYECNSDIDGPMCYDPSMITKEGRLCSQKTGNGGACAVIRLDSSRDLLTNAQPREIQRKCVDDCRSGCVPMGFNGEKLLCTSCCNSTFCNLSNSNPLSASSEPLLIAFMASVLSLYTLLSAWGQ</sequence>
<evidence type="ECO:0000256" key="1">
    <source>
        <dbReference type="SAM" id="SignalP"/>
    </source>
</evidence>
<reference evidence="3" key="1">
    <citation type="submission" date="2025-08" db="UniProtKB">
        <authorList>
            <consortium name="RefSeq"/>
        </authorList>
    </citation>
    <scope>IDENTIFICATION</scope>
</reference>
<gene>
    <name evidence="3" type="primary">LOC100900471</name>
</gene>
<dbReference type="AlphaFoldDB" id="A0AAJ6QYY8"/>
<dbReference type="Proteomes" id="UP000694867">
    <property type="component" value="Unplaced"/>
</dbReference>
<evidence type="ECO:0000313" key="3">
    <source>
        <dbReference type="RefSeq" id="XP_003748632.1"/>
    </source>
</evidence>
<feature type="signal peptide" evidence="1">
    <location>
        <begin position="1"/>
        <end position="19"/>
    </location>
</feature>
<keyword evidence="1" id="KW-0732">Signal</keyword>
<keyword evidence="2" id="KW-1185">Reference proteome</keyword>
<dbReference type="CDD" id="cd00117">
    <property type="entry name" value="TFP"/>
    <property type="match status" value="1"/>
</dbReference>
<proteinExistence type="predicted"/>
<accession>A0AAJ6QYY8</accession>
<name>A0AAJ6QYY8_9ACAR</name>
<protein>
    <submittedName>
        <fullName evidence="3">Uncharacterized protein LOC100900471</fullName>
    </submittedName>
</protein>
<dbReference type="GeneID" id="100900471"/>
<dbReference type="KEGG" id="goe:100900471"/>
<dbReference type="RefSeq" id="XP_003748632.1">
    <property type="nucleotide sequence ID" value="XM_003748584.1"/>
</dbReference>
<evidence type="ECO:0000313" key="2">
    <source>
        <dbReference type="Proteomes" id="UP000694867"/>
    </source>
</evidence>